<accession>A0A345UB47</accession>
<dbReference type="GO" id="GO:0016020">
    <property type="term" value="C:membrane"/>
    <property type="evidence" value="ECO:0007669"/>
    <property type="project" value="InterPro"/>
</dbReference>
<keyword evidence="2" id="KW-0496">Mitochondrion</keyword>
<dbReference type="GeneID" id="37624396"/>
<dbReference type="SUPFAM" id="SSF81343">
    <property type="entry name" value="Fumarate reductase respiratory complex transmembrane subunits"/>
    <property type="match status" value="1"/>
</dbReference>
<protein>
    <submittedName>
        <fullName evidence="2">Succinate dehydrogenase subunit 4</fullName>
    </submittedName>
</protein>
<keyword evidence="1" id="KW-1133">Transmembrane helix</keyword>
<geneLocation type="mitochondrion" evidence="2"/>
<dbReference type="InterPro" id="IPR034804">
    <property type="entry name" value="SQR/QFR_C/D"/>
</dbReference>
<evidence type="ECO:0000256" key="1">
    <source>
        <dbReference type="SAM" id="Phobius"/>
    </source>
</evidence>
<dbReference type="AlphaFoldDB" id="A0A345UB47"/>
<evidence type="ECO:0000313" key="2">
    <source>
        <dbReference type="EMBL" id="AXI97683.1"/>
    </source>
</evidence>
<organism evidence="2">
    <name type="scientific">Gracilaria caudata</name>
    <dbReference type="NCBI Taxonomy" id="2572395"/>
    <lineage>
        <taxon>Eukaryota</taxon>
        <taxon>Rhodophyta</taxon>
        <taxon>Florideophyceae</taxon>
        <taxon>Rhodymeniophycidae</taxon>
        <taxon>Gracilariales</taxon>
        <taxon>Gracilariaceae</taxon>
        <taxon>Gracilaria</taxon>
    </lineage>
</organism>
<gene>
    <name evidence="2" type="primary">sdh4</name>
</gene>
<keyword evidence="1" id="KW-0472">Membrane</keyword>
<dbReference type="Gene3D" id="1.20.1300.10">
    <property type="entry name" value="Fumarate reductase/succinate dehydrogenase, transmembrane subunit"/>
    <property type="match status" value="1"/>
</dbReference>
<reference evidence="2" key="1">
    <citation type="submission" date="2018-05" db="EMBL/GenBank/DDBJ databases">
        <title>Organellar genomes of Gracilariaceae.</title>
        <authorList>
            <person name="Iha C."/>
            <person name="Oliveira M.C."/>
        </authorList>
    </citation>
    <scope>NUCLEOTIDE SEQUENCE</scope>
</reference>
<dbReference type="RefSeq" id="YP_009511806.1">
    <property type="nucleotide sequence ID" value="NC_039146.1"/>
</dbReference>
<proteinExistence type="predicted"/>
<name>A0A345UB47_9FLOR</name>
<dbReference type="EMBL" id="MH396017">
    <property type="protein sequence ID" value="AXI97683.1"/>
    <property type="molecule type" value="Genomic_DNA"/>
</dbReference>
<sequence>MFDITWIFTRLSGIFLFSGILLDVEIIILISSLISLHMNFGLRAILNDYIHSNKIKVALLFLIRVAGIEISRYIFEILL</sequence>
<keyword evidence="1" id="KW-0812">Transmembrane</keyword>
<feature type="transmembrane region" description="Helical" evidence="1">
    <location>
        <begin position="12"/>
        <end position="36"/>
    </location>
</feature>